<feature type="transmembrane region" description="Helical" evidence="1">
    <location>
        <begin position="125"/>
        <end position="151"/>
    </location>
</feature>
<name>A0A0G4B3D4_9BACT</name>
<evidence type="ECO:0000313" key="3">
    <source>
        <dbReference type="EMBL" id="AKM82349.1"/>
    </source>
</evidence>
<dbReference type="InterPro" id="IPR050400">
    <property type="entry name" value="Bact_Cytoskel_RodZ"/>
</dbReference>
<evidence type="ECO:0000259" key="2">
    <source>
        <dbReference type="PROSITE" id="PS50943"/>
    </source>
</evidence>
<dbReference type="Pfam" id="PF13413">
    <property type="entry name" value="HTH_25"/>
    <property type="match status" value="1"/>
</dbReference>
<organism evidence="3 4">
    <name type="scientific">Berkelbacteria bacterium GW2011_GWE1_39_12</name>
    <dbReference type="NCBI Taxonomy" id="1618337"/>
    <lineage>
        <taxon>Bacteria</taxon>
        <taxon>Candidatus Berkelbacteria</taxon>
    </lineage>
</organism>
<dbReference type="STRING" id="1618337.UT28_C0001G0544"/>
<dbReference type="InterPro" id="IPR013783">
    <property type="entry name" value="Ig-like_fold"/>
</dbReference>
<keyword evidence="1" id="KW-1133">Transmembrane helix</keyword>
<dbReference type="Gene3D" id="1.10.260.40">
    <property type="entry name" value="lambda repressor-like DNA-binding domains"/>
    <property type="match status" value="1"/>
</dbReference>
<dbReference type="GO" id="GO:0003677">
    <property type="term" value="F:DNA binding"/>
    <property type="evidence" value="ECO:0007669"/>
    <property type="project" value="InterPro"/>
</dbReference>
<dbReference type="EMBL" id="CP011213">
    <property type="protein sequence ID" value="AKM82349.1"/>
    <property type="molecule type" value="Genomic_DNA"/>
</dbReference>
<dbReference type="InterPro" id="IPR010982">
    <property type="entry name" value="Lambda_DNA-bd_dom_sf"/>
</dbReference>
<protein>
    <submittedName>
        <fullName evidence="3">XRE family transcriptional regulator</fullName>
    </submittedName>
</protein>
<proteinExistence type="predicted"/>
<keyword evidence="1" id="KW-0812">Transmembrane</keyword>
<reference evidence="3 4" key="1">
    <citation type="journal article" date="2015" name="Nature">
        <title>rRNA introns, odd ribosomes, and small enigmatic genomes across a large radiation of phyla.</title>
        <authorList>
            <person name="Brown C.T."/>
            <person name="Hug L.A."/>
            <person name="Thomas B.C."/>
            <person name="Sharon I."/>
            <person name="Castelle C.J."/>
            <person name="Singh A."/>
            <person name="Wilkins M.J."/>
            <person name="Williams K.H."/>
            <person name="Banfield J.F."/>
        </authorList>
    </citation>
    <scope>NUCLEOTIDE SEQUENCE [LARGE SCALE GENOMIC DNA]</scope>
</reference>
<dbReference type="AlphaFoldDB" id="A0A0G4B3D4"/>
<dbReference type="InterPro" id="IPR001387">
    <property type="entry name" value="Cro/C1-type_HTH"/>
</dbReference>
<accession>A0A0G4B3D4</accession>
<dbReference type="Proteomes" id="UP000035648">
    <property type="component" value="Chromosome"/>
</dbReference>
<dbReference type="PROSITE" id="PS50943">
    <property type="entry name" value="HTH_CROC1"/>
    <property type="match status" value="1"/>
</dbReference>
<dbReference type="KEGG" id="bbgw:UT28_C0001G0544"/>
<dbReference type="SMART" id="SM00530">
    <property type="entry name" value="HTH_XRE"/>
    <property type="match status" value="1"/>
</dbReference>
<dbReference type="Gene3D" id="2.60.40.10">
    <property type="entry name" value="Immunoglobulins"/>
    <property type="match status" value="1"/>
</dbReference>
<gene>
    <name evidence="3" type="ORF">UT28_C0001G0544</name>
</gene>
<feature type="domain" description="HTH cro/C1-type" evidence="2">
    <location>
        <begin position="35"/>
        <end position="95"/>
    </location>
</feature>
<dbReference type="PANTHER" id="PTHR34475:SF1">
    <property type="entry name" value="CYTOSKELETON PROTEIN RODZ"/>
    <property type="match status" value="1"/>
</dbReference>
<evidence type="ECO:0000256" key="1">
    <source>
        <dbReference type="SAM" id="Phobius"/>
    </source>
</evidence>
<sequence length="240" mass="27545">MGLSLFFDNELNLERNLSDFKRRKISFEKNLGEILKSARKKKEITLDQAEEETKVRVKYLKALEEGRYEALPGNVYALGFLSKYVDFLELNKEDLMRRFRLERGESQYDDFHSKLMPERRIKEPLLYLTPKVVVVVSVILVLAGLLGYIIYSVRAFTTPPNLLVSSPSSEQVLTRSTVDIIGKTDEGVTLLINDQTVLLDDRGNFTQQVKLNPGLNTFEVKAISRLKKEKVVQVKILAQF</sequence>
<dbReference type="SUPFAM" id="SSF47413">
    <property type="entry name" value="lambda repressor-like DNA-binding domains"/>
    <property type="match status" value="1"/>
</dbReference>
<keyword evidence="1" id="KW-0472">Membrane</keyword>
<evidence type="ECO:0000313" key="4">
    <source>
        <dbReference type="Proteomes" id="UP000035648"/>
    </source>
</evidence>
<dbReference type="PANTHER" id="PTHR34475">
    <property type="match status" value="1"/>
</dbReference>